<name>A0A0G4FMS0_VITBC</name>
<dbReference type="InParanoid" id="A0A0G4FMS0"/>
<feature type="region of interest" description="Disordered" evidence="2">
    <location>
        <begin position="84"/>
        <end position="134"/>
    </location>
</feature>
<dbReference type="PANTHER" id="PTHR13037:SF24">
    <property type="entry name" value="POLYCOMB PROTEIN PCL-RELATED"/>
    <property type="match status" value="1"/>
</dbReference>
<feature type="region of interest" description="Disordered" evidence="2">
    <location>
        <begin position="1430"/>
        <end position="1457"/>
    </location>
</feature>
<protein>
    <submittedName>
        <fullName evidence="3">Uncharacterized protein</fullName>
    </submittedName>
</protein>
<dbReference type="OrthoDB" id="2162449at2759"/>
<feature type="compositionally biased region" description="Basic and acidic residues" evidence="2">
    <location>
        <begin position="104"/>
        <end position="116"/>
    </location>
</feature>
<feature type="compositionally biased region" description="Polar residues" evidence="2">
    <location>
        <begin position="478"/>
        <end position="492"/>
    </location>
</feature>
<feature type="region of interest" description="Disordered" evidence="2">
    <location>
        <begin position="155"/>
        <end position="242"/>
    </location>
</feature>
<feature type="compositionally biased region" description="Low complexity" evidence="2">
    <location>
        <begin position="224"/>
        <end position="234"/>
    </location>
</feature>
<dbReference type="EMBL" id="CDMY01000466">
    <property type="protein sequence ID" value="CEM15460.1"/>
    <property type="molecule type" value="Genomic_DNA"/>
</dbReference>
<sequence length="1891" mass="202325">MKRQPEEHRTDVNGDGTGETPLADLPDDLLVYLEHCVAQFDADFNRVADEFKALVSDAGPGEGDGSSASQFTAENLRRRWLKHTKQQTNQPANAAESASSRPADTAEEKERDEQKMNGEGGATETEGKPSNVSDFNILRDSLRGRLAQIQANAAANLPSMVEGEGTGGDEQPSSTDARGEAADETHEDETEREGADGDAEDDSPVEIYDATRARVTGGIRLQDASPPSTSSARPATDETNGDASVVVQMALTETNAAPIPHSLPSAMDKKSDKGLITSPPTDSTFLPETNETQSVQQDTDEAAFSQKTKELFGTDKVRELFPDLPRSWTHPMARDMGAGPSAADEESAATIPSFDAILLSQHVNPDDPVDGNLVQLPPGLEDVYSALRQGLAGRNYAAEAPPVDRPHSQAPRSAIPQRFQPTIKRVRREQETAPGADGSERSEAVCDGVERIGYGEDEGPDGDDEDDVGWLSLRARMKQNSQDLLSKNNDIQEPTRPLPPLVRTDLFPPAPPVPSTFPEPPTPPPSHAPSAPLPRVPSPVAIMREHPTMDDELPSDEAPSPSASVTASAFRDGSTGADSTSPGDASVGVARLTPRLLTEIEREEFARETERRRDELRGRLAPIMLPRSPETIERLAALTTPAATPSGTAAARGREAIGRRWMVQMEEQENTEMAAWTSTNEITKSREEDQPSSTAGPSAARAEGEEAAPPEVTDDQARQAQKERLQSQISAWFAQRDDLSLFHPSVSFAPSLPSFPETHLDAFKQLPTTTTLPPCLARCTIAILPWGCSSRVLTPPSDVQVLVLETLFQRGLVTSVSQLPWTCVASSALMRHQMAIRAAAHRSAAVLLLVLKCQDTSSVLDVAMEGSELSLRDALWLFSTSAALLNDAIPLLMAPLSFSQHGFASCSVGGSDALGTDMHVESICVTLRLQPSSAPTLLPWLFKHTSQESLLCIGLRLVYSTPSTIQSSPTLSLKRSQTPYLPTLILALRGPFALTKWHAIQGPADPTLARRTDPSSLNALYGGQDRGSAAATSVQAPHHAMMEVIWAFGGRIDLTDSRWDGCTVGVGDRLQQLVYGAANCRQLLMKNSPAVYRVALSNQLLPQCLPQLIGALQSRCGALLSISSLPSVSIACIPPRTSSFVFTSVSEGGWEALSSIEEHLLRPPVQTQGWRDLTKAGAHAVSQRRDSKEKDKGKECGALPLSFHPLAGDVSVDPLGLLIRGGDLRGRGMVAMGSGGAGDEDTPEIAVFGACGSLDEAPGLAAFLADVLCDGSIASRIRVPEDGRDDVQSFDDIPLFGGALQVIAFTLIDLKYHNQISNQDAAAKETSAAASPHDDLSSLSWGGAGSLCRDNATMTTEGREARDKGIKALMAPHLCDLTQLQRGGSHPCPLEDALRLREEDLKDGVMFLCAVRGERAIESMIGPLNRTARRHISQRARAPQPPVSRQLSGSLSNGSGPVVRPVEADDIVFLTPDQKAARAIWRLFFGRHERSVPVVGGGSFIAHPARHRLSEERYHPSPPLTHVGEALLFSSALRPVMTSTVAVLLAGGLSAASGVSNSPPCLTSALEMVAHAAPTHNIEIAGVYTTPLPLTDLEAAILCRQELDDNRAHLTPSVRDSVTAFFQSLAMSAHDGHFIVWVTLKGTNVVKRWARLCGSSYAALNTQLSRPALKNQIGHIPLSTTHTPTATAADTSAFSLPALLCATSYQAAQFLLNQLLRRGGKRRARERAAGSGLEGYDEGQAGASDAAEAKTCVIVSVKAEESLAGVLEAFLGHVLRVDPPVELRAVKTLSPPEIHSFRHFLAHQGVLVDTAVTMSAPVASAAGLPSVAVLVCEGVHAAASIQGVCDRHYRQQAAVKCAVAQTPTMVARELRAFFPDLYPPVQRSQSTRARG</sequence>
<keyword evidence="1" id="KW-0945">Host-virus interaction</keyword>
<evidence type="ECO:0000256" key="2">
    <source>
        <dbReference type="SAM" id="MobiDB-lite"/>
    </source>
</evidence>
<feature type="region of interest" description="Disordered" evidence="2">
    <location>
        <begin position="1"/>
        <end position="24"/>
    </location>
</feature>
<keyword evidence="4" id="KW-1185">Reference proteome</keyword>
<feature type="compositionally biased region" description="Polar residues" evidence="2">
    <location>
        <begin position="278"/>
        <end position="297"/>
    </location>
</feature>
<feature type="compositionally biased region" description="Pro residues" evidence="2">
    <location>
        <begin position="508"/>
        <end position="537"/>
    </location>
</feature>
<accession>A0A0G4FMS0</accession>
<feature type="compositionally biased region" description="Basic and acidic residues" evidence="2">
    <location>
        <begin position="1"/>
        <end position="12"/>
    </location>
</feature>
<dbReference type="PANTHER" id="PTHR13037">
    <property type="entry name" value="FORMIN"/>
    <property type="match status" value="1"/>
</dbReference>
<feature type="region of interest" description="Disordered" evidence="2">
    <location>
        <begin position="397"/>
        <end position="590"/>
    </location>
</feature>
<feature type="compositionally biased region" description="Polar residues" evidence="2">
    <location>
        <begin position="86"/>
        <end position="102"/>
    </location>
</feature>
<evidence type="ECO:0000256" key="1">
    <source>
        <dbReference type="ARBA" id="ARBA00022581"/>
    </source>
</evidence>
<dbReference type="VEuPathDB" id="CryptoDB:Vbra_15750"/>
<dbReference type="Proteomes" id="UP000041254">
    <property type="component" value="Unassembled WGS sequence"/>
</dbReference>
<feature type="compositionally biased region" description="Polar residues" evidence="2">
    <location>
        <begin position="1443"/>
        <end position="1455"/>
    </location>
</feature>
<feature type="region of interest" description="Disordered" evidence="2">
    <location>
        <begin position="255"/>
        <end position="302"/>
    </location>
</feature>
<reference evidence="3 4" key="1">
    <citation type="submission" date="2014-11" db="EMBL/GenBank/DDBJ databases">
        <authorList>
            <person name="Zhu J."/>
            <person name="Qi W."/>
            <person name="Song R."/>
        </authorList>
    </citation>
    <scope>NUCLEOTIDE SEQUENCE [LARGE SCALE GENOMIC DNA]</scope>
</reference>
<feature type="compositionally biased region" description="Low complexity" evidence="2">
    <location>
        <begin position="558"/>
        <end position="569"/>
    </location>
</feature>
<feature type="compositionally biased region" description="Acidic residues" evidence="2">
    <location>
        <begin position="455"/>
        <end position="468"/>
    </location>
</feature>
<feature type="compositionally biased region" description="Acidic residues" evidence="2">
    <location>
        <begin position="185"/>
        <end position="204"/>
    </location>
</feature>
<evidence type="ECO:0000313" key="3">
    <source>
        <dbReference type="EMBL" id="CEM15460.1"/>
    </source>
</evidence>
<feature type="compositionally biased region" description="Basic and acidic residues" evidence="2">
    <location>
        <begin position="438"/>
        <end position="454"/>
    </location>
</feature>
<proteinExistence type="predicted"/>
<feature type="compositionally biased region" description="Acidic residues" evidence="2">
    <location>
        <begin position="705"/>
        <end position="714"/>
    </location>
</feature>
<feature type="region of interest" description="Disordered" evidence="2">
    <location>
        <begin position="671"/>
        <end position="721"/>
    </location>
</feature>
<organism evidence="3 4">
    <name type="scientific">Vitrella brassicaformis (strain CCMP3155)</name>
    <dbReference type="NCBI Taxonomy" id="1169540"/>
    <lineage>
        <taxon>Eukaryota</taxon>
        <taxon>Sar</taxon>
        <taxon>Alveolata</taxon>
        <taxon>Colpodellida</taxon>
        <taxon>Vitrellaceae</taxon>
        <taxon>Vitrella</taxon>
    </lineage>
</organism>
<feature type="region of interest" description="Disordered" evidence="2">
    <location>
        <begin position="324"/>
        <end position="348"/>
    </location>
</feature>
<gene>
    <name evidence="3" type="ORF">Vbra_15750</name>
</gene>
<feature type="compositionally biased region" description="Low complexity" evidence="2">
    <location>
        <begin position="695"/>
        <end position="704"/>
    </location>
</feature>
<evidence type="ECO:0000313" key="4">
    <source>
        <dbReference type="Proteomes" id="UP000041254"/>
    </source>
</evidence>